<dbReference type="PROSITE" id="PS50404">
    <property type="entry name" value="GST_NTER"/>
    <property type="match status" value="1"/>
</dbReference>
<dbReference type="SFLD" id="SFLDS00019">
    <property type="entry name" value="Glutathione_Transferase_(cytos"/>
    <property type="match status" value="1"/>
</dbReference>
<proteinExistence type="predicted"/>
<dbReference type="PANTHER" id="PTHR44051:SF9">
    <property type="entry name" value="GLUTATHIONE S-TRANSFERASE 1"/>
    <property type="match status" value="1"/>
</dbReference>
<keyword evidence="7" id="KW-1185">Reference proteome</keyword>
<evidence type="ECO:0000256" key="2">
    <source>
        <dbReference type="ARBA" id="ARBA00022679"/>
    </source>
</evidence>
<sequence length="208" mass="23155">MTTIVHHLENSRSQRIIWLLEELGLPYEIKRYERHPKTSKAPASLKAIHPLGKSPMIEDDGEVIIETAAIAEYLVAKAGGKLGAPNDPKGARLYTQYLHFAEGSMMPPLYGLLVVGRLGLLGLPARKTVDQMVTDLLVWLETELQGRSYFAGDELTAADIMMSFPLEACQTRAGLDARYPNLQAWLKCIHDRSQYRTALEKGGPYAYA</sequence>
<dbReference type="Gene3D" id="1.20.1050.10">
    <property type="match status" value="1"/>
</dbReference>
<dbReference type="Proteomes" id="UP000501600">
    <property type="component" value="Chromosome"/>
</dbReference>
<dbReference type="Pfam" id="PF13410">
    <property type="entry name" value="GST_C_2"/>
    <property type="match status" value="1"/>
</dbReference>
<dbReference type="GO" id="GO:0004601">
    <property type="term" value="F:peroxidase activity"/>
    <property type="evidence" value="ECO:0007669"/>
    <property type="project" value="UniProtKB-ARBA"/>
</dbReference>
<evidence type="ECO:0000259" key="5">
    <source>
        <dbReference type="PROSITE" id="PS50405"/>
    </source>
</evidence>
<dbReference type="AlphaFoldDB" id="A0A6H2DQT7"/>
<dbReference type="Gene3D" id="3.40.30.10">
    <property type="entry name" value="Glutaredoxin"/>
    <property type="match status" value="1"/>
</dbReference>
<reference evidence="6 7" key="1">
    <citation type="submission" date="2020-04" db="EMBL/GenBank/DDBJ databases">
        <title>Genome sequence for Sphingorhabdus sp. strain M1.</title>
        <authorList>
            <person name="Park S.-J."/>
        </authorList>
    </citation>
    <scope>NUCLEOTIDE SEQUENCE [LARGE SCALE GENOMIC DNA]</scope>
    <source>
        <strain evidence="6 7">JK6</strain>
    </source>
</reference>
<organism evidence="6 7">
    <name type="scientific">Parasphingorhabdus halotolerans</name>
    <dbReference type="NCBI Taxonomy" id="2725558"/>
    <lineage>
        <taxon>Bacteria</taxon>
        <taxon>Pseudomonadati</taxon>
        <taxon>Pseudomonadota</taxon>
        <taxon>Alphaproteobacteria</taxon>
        <taxon>Sphingomonadales</taxon>
        <taxon>Sphingomonadaceae</taxon>
        <taxon>Parasphingorhabdus</taxon>
    </lineage>
</organism>
<accession>A0A6H2DQT7</accession>
<dbReference type="GO" id="GO:0004364">
    <property type="term" value="F:glutathione transferase activity"/>
    <property type="evidence" value="ECO:0007669"/>
    <property type="project" value="UniProtKB-EC"/>
</dbReference>
<dbReference type="RefSeq" id="WP_168821022.1">
    <property type="nucleotide sequence ID" value="NZ_CP051217.1"/>
</dbReference>
<dbReference type="KEGG" id="phao:HF685_15970"/>
<dbReference type="GO" id="GO:0005737">
    <property type="term" value="C:cytoplasm"/>
    <property type="evidence" value="ECO:0007669"/>
    <property type="project" value="UniProtKB-ARBA"/>
</dbReference>
<dbReference type="InterPro" id="IPR010987">
    <property type="entry name" value="Glutathione-S-Trfase_C-like"/>
</dbReference>
<evidence type="ECO:0000259" key="4">
    <source>
        <dbReference type="PROSITE" id="PS50404"/>
    </source>
</evidence>
<evidence type="ECO:0000313" key="7">
    <source>
        <dbReference type="Proteomes" id="UP000501600"/>
    </source>
</evidence>
<feature type="domain" description="GST C-terminal" evidence="5">
    <location>
        <begin position="87"/>
        <end position="208"/>
    </location>
</feature>
<gene>
    <name evidence="6" type="ORF">HF685_15970</name>
</gene>
<dbReference type="EC" id="2.5.1.18" evidence="1"/>
<dbReference type="CDD" id="cd03046">
    <property type="entry name" value="GST_N_GTT1_like"/>
    <property type="match status" value="1"/>
</dbReference>
<dbReference type="InterPro" id="IPR004045">
    <property type="entry name" value="Glutathione_S-Trfase_N"/>
</dbReference>
<dbReference type="PROSITE" id="PS50405">
    <property type="entry name" value="GST_CTER"/>
    <property type="match status" value="1"/>
</dbReference>
<evidence type="ECO:0000256" key="3">
    <source>
        <dbReference type="ARBA" id="ARBA00047960"/>
    </source>
</evidence>
<evidence type="ECO:0000256" key="1">
    <source>
        <dbReference type="ARBA" id="ARBA00012452"/>
    </source>
</evidence>
<evidence type="ECO:0000313" key="6">
    <source>
        <dbReference type="EMBL" id="QJB70568.1"/>
    </source>
</evidence>
<dbReference type="Pfam" id="PF02798">
    <property type="entry name" value="GST_N"/>
    <property type="match status" value="1"/>
</dbReference>
<dbReference type="InterPro" id="IPR036249">
    <property type="entry name" value="Thioredoxin-like_sf"/>
</dbReference>
<dbReference type="SUPFAM" id="SSF47616">
    <property type="entry name" value="GST C-terminal domain-like"/>
    <property type="match status" value="1"/>
</dbReference>
<feature type="domain" description="GST N-terminal" evidence="4">
    <location>
        <begin position="1"/>
        <end position="82"/>
    </location>
</feature>
<dbReference type="EMBL" id="CP051217">
    <property type="protein sequence ID" value="QJB70568.1"/>
    <property type="molecule type" value="Genomic_DNA"/>
</dbReference>
<dbReference type="InterPro" id="IPR036282">
    <property type="entry name" value="Glutathione-S-Trfase_C_sf"/>
</dbReference>
<dbReference type="SFLD" id="SFLDG00358">
    <property type="entry name" value="Main_(cytGST)"/>
    <property type="match status" value="1"/>
</dbReference>
<dbReference type="PANTHER" id="PTHR44051">
    <property type="entry name" value="GLUTATHIONE S-TRANSFERASE-RELATED"/>
    <property type="match status" value="1"/>
</dbReference>
<keyword evidence="2 6" id="KW-0808">Transferase</keyword>
<dbReference type="SUPFAM" id="SSF52833">
    <property type="entry name" value="Thioredoxin-like"/>
    <property type="match status" value="1"/>
</dbReference>
<dbReference type="InterPro" id="IPR040079">
    <property type="entry name" value="Glutathione_S-Trfase"/>
</dbReference>
<dbReference type="FunFam" id="3.40.30.10:FF:000156">
    <property type="entry name" value="Glutathione S-transferase 1"/>
    <property type="match status" value="1"/>
</dbReference>
<comment type="catalytic activity">
    <reaction evidence="3">
        <text>RX + glutathione = an S-substituted glutathione + a halide anion + H(+)</text>
        <dbReference type="Rhea" id="RHEA:16437"/>
        <dbReference type="ChEBI" id="CHEBI:15378"/>
        <dbReference type="ChEBI" id="CHEBI:16042"/>
        <dbReference type="ChEBI" id="CHEBI:17792"/>
        <dbReference type="ChEBI" id="CHEBI:57925"/>
        <dbReference type="ChEBI" id="CHEBI:90779"/>
        <dbReference type="EC" id="2.5.1.18"/>
    </reaction>
</comment>
<dbReference type="SFLD" id="SFLDG01150">
    <property type="entry name" value="Main.1:_Beta-like"/>
    <property type="match status" value="1"/>
</dbReference>
<name>A0A6H2DQT7_9SPHN</name>
<protein>
    <recommendedName>
        <fullName evidence="1">glutathione transferase</fullName>
        <ecNumber evidence="1">2.5.1.18</ecNumber>
    </recommendedName>
</protein>